<proteinExistence type="predicted"/>
<evidence type="ECO:0000259" key="1">
    <source>
        <dbReference type="Pfam" id="PF14451"/>
    </source>
</evidence>
<evidence type="ECO:0000313" key="2">
    <source>
        <dbReference type="EMBL" id="SMP70829.1"/>
    </source>
</evidence>
<name>A0ABY1QGS7_9BURK</name>
<dbReference type="Proteomes" id="UP001158049">
    <property type="component" value="Unassembled WGS sequence"/>
</dbReference>
<gene>
    <name evidence="2" type="ORF">SAMN06295970_116101</name>
</gene>
<dbReference type="InterPro" id="IPR012675">
    <property type="entry name" value="Beta-grasp_dom_sf"/>
</dbReference>
<accession>A0ABY1QGS7</accession>
<organism evidence="2 3">
    <name type="scientific">Noviherbaspirillum suwonense</name>
    <dbReference type="NCBI Taxonomy" id="1224511"/>
    <lineage>
        <taxon>Bacteria</taxon>
        <taxon>Pseudomonadati</taxon>
        <taxon>Pseudomonadota</taxon>
        <taxon>Betaproteobacteria</taxon>
        <taxon>Burkholderiales</taxon>
        <taxon>Oxalobacteraceae</taxon>
        <taxon>Noviherbaspirillum</taxon>
    </lineage>
</organism>
<feature type="domain" description="Ubiquitin Mut7-C" evidence="1">
    <location>
        <begin position="9"/>
        <end position="85"/>
    </location>
</feature>
<dbReference type="CDD" id="cd17040">
    <property type="entry name" value="Ubl_MoaD_like"/>
    <property type="match status" value="1"/>
</dbReference>
<dbReference type="Gene3D" id="3.10.20.30">
    <property type="match status" value="1"/>
</dbReference>
<dbReference type="SUPFAM" id="SSF54285">
    <property type="entry name" value="MoaD/ThiS"/>
    <property type="match status" value="1"/>
</dbReference>
<evidence type="ECO:0000313" key="3">
    <source>
        <dbReference type="Proteomes" id="UP001158049"/>
    </source>
</evidence>
<sequence length="90" mass="9820">MRTEASPMKITFKLYATLSDYLPAGQRHNAVELDVEPATTIADLVERFHLPARLVHLVLVNGVYVAPEQRMARTLAPGDALAIWPPVAGG</sequence>
<protein>
    <submittedName>
        <fullName evidence="2">Sulfur carrier protein ThiS (Thiamine biosynthesis)</fullName>
    </submittedName>
</protein>
<dbReference type="InterPro" id="IPR016155">
    <property type="entry name" value="Mopterin_synth/thiamin_S_b"/>
</dbReference>
<reference evidence="2 3" key="1">
    <citation type="submission" date="2017-05" db="EMBL/GenBank/DDBJ databases">
        <authorList>
            <person name="Varghese N."/>
            <person name="Submissions S."/>
        </authorList>
    </citation>
    <scope>NUCLEOTIDE SEQUENCE [LARGE SCALE GENOMIC DNA]</scope>
    <source>
        <strain evidence="2 3">DSM 26001</strain>
    </source>
</reference>
<keyword evidence="3" id="KW-1185">Reference proteome</keyword>
<dbReference type="EMBL" id="FXUL01000016">
    <property type="protein sequence ID" value="SMP70829.1"/>
    <property type="molecule type" value="Genomic_DNA"/>
</dbReference>
<dbReference type="InterPro" id="IPR027798">
    <property type="entry name" value="Ub_Mut7C"/>
</dbReference>
<dbReference type="Pfam" id="PF14451">
    <property type="entry name" value="Ub-Mut7C"/>
    <property type="match status" value="1"/>
</dbReference>
<comment type="caution">
    <text evidence="2">The sequence shown here is derived from an EMBL/GenBank/DDBJ whole genome shotgun (WGS) entry which is preliminary data.</text>
</comment>